<keyword evidence="4" id="KW-1185">Reference proteome</keyword>
<accession>A0A7R9C0C9</accession>
<organism evidence="3">
    <name type="scientific">Notodromas monacha</name>
    <dbReference type="NCBI Taxonomy" id="399045"/>
    <lineage>
        <taxon>Eukaryota</taxon>
        <taxon>Metazoa</taxon>
        <taxon>Ecdysozoa</taxon>
        <taxon>Arthropoda</taxon>
        <taxon>Crustacea</taxon>
        <taxon>Oligostraca</taxon>
        <taxon>Ostracoda</taxon>
        <taxon>Podocopa</taxon>
        <taxon>Podocopida</taxon>
        <taxon>Cypridocopina</taxon>
        <taxon>Cypridoidea</taxon>
        <taxon>Cyprididae</taxon>
        <taxon>Notodromas</taxon>
    </lineage>
</organism>
<protein>
    <recommendedName>
        <fullName evidence="2">Gelsolin-like domain-containing protein</fullName>
    </recommendedName>
</protein>
<evidence type="ECO:0000259" key="2">
    <source>
        <dbReference type="Pfam" id="PF00626"/>
    </source>
</evidence>
<proteinExistence type="predicted"/>
<evidence type="ECO:0000313" key="3">
    <source>
        <dbReference type="EMBL" id="CAD7284963.1"/>
    </source>
</evidence>
<reference evidence="3" key="1">
    <citation type="submission" date="2020-11" db="EMBL/GenBank/DDBJ databases">
        <authorList>
            <person name="Tran Van P."/>
        </authorList>
    </citation>
    <scope>NUCLEOTIDE SEQUENCE</scope>
</reference>
<dbReference type="SUPFAM" id="SSF55753">
    <property type="entry name" value="Actin depolymerizing proteins"/>
    <property type="match status" value="2"/>
</dbReference>
<keyword evidence="1" id="KW-0677">Repeat</keyword>
<dbReference type="PANTHER" id="PTHR11977:SF123">
    <property type="entry name" value="GELSOLIN"/>
    <property type="match status" value="1"/>
</dbReference>
<dbReference type="Proteomes" id="UP000678499">
    <property type="component" value="Unassembled WGS sequence"/>
</dbReference>
<dbReference type="PANTHER" id="PTHR11977">
    <property type="entry name" value="VILLIN"/>
    <property type="match status" value="1"/>
</dbReference>
<dbReference type="GO" id="GO:0008154">
    <property type="term" value="P:actin polymerization or depolymerization"/>
    <property type="evidence" value="ECO:0007669"/>
    <property type="project" value="TreeGrafter"/>
</dbReference>
<dbReference type="OrthoDB" id="6375767at2759"/>
<dbReference type="GO" id="GO:0051014">
    <property type="term" value="P:actin filament severing"/>
    <property type="evidence" value="ECO:0007669"/>
    <property type="project" value="TreeGrafter"/>
</dbReference>
<name>A0A7R9C0C9_9CRUS</name>
<dbReference type="AlphaFoldDB" id="A0A7R9C0C9"/>
<dbReference type="CDD" id="cd11292">
    <property type="entry name" value="gelsolin_S3_like"/>
    <property type="match status" value="1"/>
</dbReference>
<dbReference type="Gene3D" id="3.40.20.10">
    <property type="entry name" value="Severin"/>
    <property type="match status" value="2"/>
</dbReference>
<evidence type="ECO:0000256" key="1">
    <source>
        <dbReference type="ARBA" id="ARBA00022737"/>
    </source>
</evidence>
<feature type="domain" description="Gelsolin-like" evidence="2">
    <location>
        <begin position="33"/>
        <end position="103"/>
    </location>
</feature>
<dbReference type="GO" id="GO:0051016">
    <property type="term" value="P:barbed-end actin filament capping"/>
    <property type="evidence" value="ECO:0007669"/>
    <property type="project" value="TreeGrafter"/>
</dbReference>
<sequence>MCVESFLQKISLTVELSKISDADGSLSVEKVGGKPLTQDMLGTGDVYLLETGSAVIYVWVGRGSSKAEKLHAMNLAVKYIQEKGYPKSTKVERIVEGGEPAVFKQYFKTWREPEDTIGLGRVYSKRQISALCANKPEGDFDIAGLHAEKRRLLAKNSGKAFGFMPDDGSGSVEIWRIENFDMVPLEAEKQGLFFGGDSYVLKYTYEKDGRQHYIVYFWQ</sequence>
<dbReference type="EMBL" id="CAJPEX010010677">
    <property type="protein sequence ID" value="CAG0925115.1"/>
    <property type="molecule type" value="Genomic_DNA"/>
</dbReference>
<dbReference type="GO" id="GO:0051015">
    <property type="term" value="F:actin filament binding"/>
    <property type="evidence" value="ECO:0007669"/>
    <property type="project" value="InterPro"/>
</dbReference>
<dbReference type="InterPro" id="IPR007123">
    <property type="entry name" value="Gelsolin-like_dom"/>
</dbReference>
<feature type="non-terminal residue" evidence="3">
    <location>
        <position position="1"/>
    </location>
</feature>
<evidence type="ECO:0000313" key="4">
    <source>
        <dbReference type="Proteomes" id="UP000678499"/>
    </source>
</evidence>
<gene>
    <name evidence="3" type="ORF">NMOB1V02_LOCUS12565</name>
</gene>
<dbReference type="GO" id="GO:0005546">
    <property type="term" value="F:phosphatidylinositol-4,5-bisphosphate binding"/>
    <property type="evidence" value="ECO:0007669"/>
    <property type="project" value="TreeGrafter"/>
</dbReference>
<dbReference type="GO" id="GO:0005737">
    <property type="term" value="C:cytoplasm"/>
    <property type="evidence" value="ECO:0007669"/>
    <property type="project" value="TreeGrafter"/>
</dbReference>
<dbReference type="PRINTS" id="PR00597">
    <property type="entry name" value="GELSOLIN"/>
</dbReference>
<dbReference type="InterPro" id="IPR007122">
    <property type="entry name" value="Villin/Gelsolin"/>
</dbReference>
<dbReference type="EMBL" id="OA892714">
    <property type="protein sequence ID" value="CAD7284963.1"/>
    <property type="molecule type" value="Genomic_DNA"/>
</dbReference>
<dbReference type="InterPro" id="IPR029006">
    <property type="entry name" value="ADF-H/Gelsolin-like_dom_sf"/>
</dbReference>
<dbReference type="GO" id="GO:0015629">
    <property type="term" value="C:actin cytoskeleton"/>
    <property type="evidence" value="ECO:0007669"/>
    <property type="project" value="TreeGrafter"/>
</dbReference>
<dbReference type="SMART" id="SM00262">
    <property type="entry name" value="GEL"/>
    <property type="match status" value="1"/>
</dbReference>
<dbReference type="Pfam" id="PF00626">
    <property type="entry name" value="Gelsolin"/>
    <property type="match status" value="1"/>
</dbReference>